<evidence type="ECO:0000313" key="3">
    <source>
        <dbReference type="Proteomes" id="UP001566331"/>
    </source>
</evidence>
<keyword evidence="2" id="KW-0808">Transferase</keyword>
<proteinExistence type="predicted"/>
<dbReference type="PROSITE" id="PS51186">
    <property type="entry name" value="GNAT"/>
    <property type="match status" value="1"/>
</dbReference>
<feature type="domain" description="N-acetyltransferase" evidence="1">
    <location>
        <begin position="7"/>
        <end position="165"/>
    </location>
</feature>
<keyword evidence="2" id="KW-0012">Acyltransferase</keyword>
<organism evidence="2 3">
    <name type="scientific">Luteimonas salinilitoris</name>
    <dbReference type="NCBI Taxonomy" id="3237697"/>
    <lineage>
        <taxon>Bacteria</taxon>
        <taxon>Pseudomonadati</taxon>
        <taxon>Pseudomonadota</taxon>
        <taxon>Gammaproteobacteria</taxon>
        <taxon>Lysobacterales</taxon>
        <taxon>Lysobacteraceae</taxon>
        <taxon>Luteimonas</taxon>
    </lineage>
</organism>
<sequence length="170" mass="18162">MATPSDVRVTRLAPALAGAARRLRLAPGQQSYVGDVACNVELALAAPRCDAMAILRGDDLIGFYRLDYAQTIMARRWLGRATVSLRSFVLDRGVQGRGFGTLAVAACCADLERRRPARRLLALNVHVGNRAALGAYRSAGFVDTGELHAGGGGGPQHLLVRRLGMGEWPP</sequence>
<protein>
    <submittedName>
        <fullName evidence="2">GNAT family N-acetyltransferase</fullName>
        <ecNumber evidence="2">2.3.1.-</ecNumber>
    </submittedName>
</protein>
<reference evidence="2 3" key="1">
    <citation type="submission" date="2024-07" db="EMBL/GenBank/DDBJ databases">
        <title>Luteimonas salilacus sp. nov., isolated from the shore soil of Salt Lake in Tibet of China.</title>
        <authorList>
            <person name="Zhang X."/>
            <person name="Li A."/>
        </authorList>
    </citation>
    <scope>NUCLEOTIDE SEQUENCE [LARGE SCALE GENOMIC DNA]</scope>
    <source>
        <strain evidence="2 3">B3-2-R+30</strain>
    </source>
</reference>
<dbReference type="RefSeq" id="WP_370564567.1">
    <property type="nucleotide sequence ID" value="NZ_JBFWIB010000009.1"/>
</dbReference>
<name>A0ABV4HVI3_9GAMM</name>
<dbReference type="InterPro" id="IPR000182">
    <property type="entry name" value="GNAT_dom"/>
</dbReference>
<gene>
    <name evidence="2" type="ORF">AB6713_19465</name>
</gene>
<keyword evidence="3" id="KW-1185">Reference proteome</keyword>
<dbReference type="InterPro" id="IPR016181">
    <property type="entry name" value="Acyl_CoA_acyltransferase"/>
</dbReference>
<accession>A0ABV4HVI3</accession>
<dbReference type="EMBL" id="JBFWIC010000049">
    <property type="protein sequence ID" value="MEZ0476767.1"/>
    <property type="molecule type" value="Genomic_DNA"/>
</dbReference>
<evidence type="ECO:0000259" key="1">
    <source>
        <dbReference type="PROSITE" id="PS51186"/>
    </source>
</evidence>
<dbReference type="EC" id="2.3.1.-" evidence="2"/>
<dbReference type="SUPFAM" id="SSF55729">
    <property type="entry name" value="Acyl-CoA N-acyltransferases (Nat)"/>
    <property type="match status" value="1"/>
</dbReference>
<comment type="caution">
    <text evidence="2">The sequence shown here is derived from an EMBL/GenBank/DDBJ whole genome shotgun (WGS) entry which is preliminary data.</text>
</comment>
<dbReference type="GO" id="GO:0016746">
    <property type="term" value="F:acyltransferase activity"/>
    <property type="evidence" value="ECO:0007669"/>
    <property type="project" value="UniProtKB-KW"/>
</dbReference>
<dbReference type="Pfam" id="PF00583">
    <property type="entry name" value="Acetyltransf_1"/>
    <property type="match status" value="1"/>
</dbReference>
<dbReference type="Gene3D" id="3.40.630.30">
    <property type="match status" value="1"/>
</dbReference>
<dbReference type="Proteomes" id="UP001566331">
    <property type="component" value="Unassembled WGS sequence"/>
</dbReference>
<evidence type="ECO:0000313" key="2">
    <source>
        <dbReference type="EMBL" id="MEZ0476767.1"/>
    </source>
</evidence>